<dbReference type="Proteomes" id="UP000054821">
    <property type="component" value="Unassembled WGS sequence"/>
</dbReference>
<comment type="caution">
    <text evidence="1">The sequence shown here is derived from an EMBL/GenBank/DDBJ whole genome shotgun (WGS) entry which is preliminary data.</text>
</comment>
<dbReference type="AlphaFoldDB" id="A0A2P4Z7K9"/>
<dbReference type="RefSeq" id="XP_024404363.1">
    <property type="nucleotide sequence ID" value="XM_024550899.1"/>
</dbReference>
<organism evidence="1 2">
    <name type="scientific">Trichoderma gamsii</name>
    <dbReference type="NCBI Taxonomy" id="398673"/>
    <lineage>
        <taxon>Eukaryota</taxon>
        <taxon>Fungi</taxon>
        <taxon>Dikarya</taxon>
        <taxon>Ascomycota</taxon>
        <taxon>Pezizomycotina</taxon>
        <taxon>Sordariomycetes</taxon>
        <taxon>Hypocreomycetidae</taxon>
        <taxon>Hypocreales</taxon>
        <taxon>Hypocreaceae</taxon>
        <taxon>Trichoderma</taxon>
    </lineage>
</organism>
<keyword evidence="2" id="KW-1185">Reference proteome</keyword>
<sequence length="40" mass="4565">MMYNKILIKSIDKQLYGAIPETPVTATAPQAPWRNEMDKT</sequence>
<name>A0A2P4Z7K9_9HYPO</name>
<protein>
    <submittedName>
        <fullName evidence="1">Uncharacterized protein</fullName>
    </submittedName>
</protein>
<dbReference type="EMBL" id="JPDN02000075">
    <property type="protein sequence ID" value="PON20274.1"/>
    <property type="molecule type" value="Genomic_DNA"/>
</dbReference>
<evidence type="ECO:0000313" key="2">
    <source>
        <dbReference type="Proteomes" id="UP000054821"/>
    </source>
</evidence>
<dbReference type="GeneID" id="36347949"/>
<accession>A0A2P4Z7K9</accession>
<reference evidence="1 2" key="1">
    <citation type="journal article" date="2016" name="Genome Announc.">
        <title>Draft Whole-Genome Sequence of Trichoderma gamsii T6085, a Promising Biocontrol Agent of Fusarium Head Blight on Wheat.</title>
        <authorList>
            <person name="Baroncelli R."/>
            <person name="Zapparata A."/>
            <person name="Piaggeschi G."/>
            <person name="Sarrocco S."/>
            <person name="Vannacci G."/>
        </authorList>
    </citation>
    <scope>NUCLEOTIDE SEQUENCE [LARGE SCALE GENOMIC DNA]</scope>
    <source>
        <strain evidence="1 2">T6085</strain>
    </source>
</reference>
<evidence type="ECO:0000313" key="1">
    <source>
        <dbReference type="EMBL" id="PON20274.1"/>
    </source>
</evidence>
<gene>
    <name evidence="1" type="ORF">TGAM01_v210870</name>
</gene>
<proteinExistence type="predicted"/>